<dbReference type="AlphaFoldDB" id="A0A5C6ETC2"/>
<comment type="caution">
    <text evidence="2">The sequence shown here is derived from an EMBL/GenBank/DDBJ whole genome shotgun (WGS) entry which is preliminary data.</text>
</comment>
<proteinExistence type="predicted"/>
<keyword evidence="1" id="KW-1133">Transmembrane helix</keyword>
<accession>A0A5C6ETC2</accession>
<name>A0A5C6ETC2_9BACT</name>
<evidence type="ECO:0000313" key="2">
    <source>
        <dbReference type="EMBL" id="TWU51570.1"/>
    </source>
</evidence>
<keyword evidence="3" id="KW-1185">Reference proteome</keyword>
<reference evidence="2 3" key="1">
    <citation type="submission" date="2019-02" db="EMBL/GenBank/DDBJ databases">
        <title>Deep-cultivation of Planctomycetes and their phenomic and genomic characterization uncovers novel biology.</title>
        <authorList>
            <person name="Wiegand S."/>
            <person name="Jogler M."/>
            <person name="Boedeker C."/>
            <person name="Pinto D."/>
            <person name="Vollmers J."/>
            <person name="Rivas-Marin E."/>
            <person name="Kohn T."/>
            <person name="Peeters S.H."/>
            <person name="Heuer A."/>
            <person name="Rast P."/>
            <person name="Oberbeckmann S."/>
            <person name="Bunk B."/>
            <person name="Jeske O."/>
            <person name="Meyerdierks A."/>
            <person name="Storesund J.E."/>
            <person name="Kallscheuer N."/>
            <person name="Luecker S."/>
            <person name="Lage O.M."/>
            <person name="Pohl T."/>
            <person name="Merkel B.J."/>
            <person name="Hornburger P."/>
            <person name="Mueller R.-W."/>
            <person name="Bruemmer F."/>
            <person name="Labrenz M."/>
            <person name="Spormann A.M."/>
            <person name="Op Den Camp H."/>
            <person name="Overmann J."/>
            <person name="Amann R."/>
            <person name="Jetten M.S.M."/>
            <person name="Mascher T."/>
            <person name="Medema M.H."/>
            <person name="Devos D.P."/>
            <person name="Kaster A.-K."/>
            <person name="Ovreas L."/>
            <person name="Rohde M."/>
            <person name="Galperin M.Y."/>
            <person name="Jogler C."/>
        </authorList>
    </citation>
    <scope>NUCLEOTIDE SEQUENCE [LARGE SCALE GENOMIC DNA]</scope>
    <source>
        <strain evidence="2 3">Poly59</strain>
    </source>
</reference>
<dbReference type="Proteomes" id="UP000317977">
    <property type="component" value="Unassembled WGS sequence"/>
</dbReference>
<organism evidence="2 3">
    <name type="scientific">Rubripirellula reticaptiva</name>
    <dbReference type="NCBI Taxonomy" id="2528013"/>
    <lineage>
        <taxon>Bacteria</taxon>
        <taxon>Pseudomonadati</taxon>
        <taxon>Planctomycetota</taxon>
        <taxon>Planctomycetia</taxon>
        <taxon>Pirellulales</taxon>
        <taxon>Pirellulaceae</taxon>
        <taxon>Rubripirellula</taxon>
    </lineage>
</organism>
<keyword evidence="1" id="KW-0812">Transmembrane</keyword>
<sequence length="169" mass="19440">MAWLDGSDRRARIRRRNQWRSCDRGSSWCVPRCDVLLFLCVLLFFYIQNSAFRKSTQDTTTLFVGLVRRPFYGCWIAGVARSTHNIDCSILAETMDPSCRYPHRNSQNHVVHRSRTCAFARPSQRPSFRLGDHRRYRGLPIAVLHPLPNSTVGTSACGGQRRYGRGVDH</sequence>
<protein>
    <submittedName>
        <fullName evidence="2">Uncharacterized protein</fullName>
    </submittedName>
</protein>
<evidence type="ECO:0000256" key="1">
    <source>
        <dbReference type="SAM" id="Phobius"/>
    </source>
</evidence>
<gene>
    <name evidence="2" type="ORF">Poly59_31630</name>
</gene>
<evidence type="ECO:0000313" key="3">
    <source>
        <dbReference type="Proteomes" id="UP000317977"/>
    </source>
</evidence>
<feature type="transmembrane region" description="Helical" evidence="1">
    <location>
        <begin position="25"/>
        <end position="47"/>
    </location>
</feature>
<dbReference type="EMBL" id="SJPX01000003">
    <property type="protein sequence ID" value="TWU51570.1"/>
    <property type="molecule type" value="Genomic_DNA"/>
</dbReference>
<keyword evidence="1" id="KW-0472">Membrane</keyword>